<proteinExistence type="predicted"/>
<dbReference type="GO" id="GO:0045944">
    <property type="term" value="P:positive regulation of transcription by RNA polymerase II"/>
    <property type="evidence" value="ECO:0007669"/>
    <property type="project" value="TreeGrafter"/>
</dbReference>
<dbReference type="PANTHER" id="PTHR37534:SF2">
    <property type="entry name" value="N-ACETYLTRANSFERASE DOMAIN-CONTAINING PROTEIN"/>
    <property type="match status" value="1"/>
</dbReference>
<evidence type="ECO:0000256" key="1">
    <source>
        <dbReference type="ARBA" id="ARBA00023242"/>
    </source>
</evidence>
<dbReference type="GO" id="GO:0000976">
    <property type="term" value="F:transcription cis-regulatory region binding"/>
    <property type="evidence" value="ECO:0007669"/>
    <property type="project" value="TreeGrafter"/>
</dbReference>
<dbReference type="STRING" id="5514.A0A395RRG0"/>
<evidence type="ECO:0000313" key="2">
    <source>
        <dbReference type="EMBL" id="RGP62695.1"/>
    </source>
</evidence>
<keyword evidence="1" id="KW-0539">Nucleus</keyword>
<dbReference type="Proteomes" id="UP000266152">
    <property type="component" value="Unassembled WGS sequence"/>
</dbReference>
<name>A0A395RRG0_FUSSP</name>
<dbReference type="GO" id="GO:0003700">
    <property type="term" value="F:DNA-binding transcription factor activity"/>
    <property type="evidence" value="ECO:0007669"/>
    <property type="project" value="TreeGrafter"/>
</dbReference>
<dbReference type="AlphaFoldDB" id="A0A395RRG0"/>
<gene>
    <name evidence="2" type="ORF">FSPOR_9082</name>
</gene>
<keyword evidence="3" id="KW-1185">Reference proteome</keyword>
<dbReference type="PANTHER" id="PTHR37534">
    <property type="entry name" value="TRANSCRIPTIONAL ACTIVATOR PROTEIN UGA3"/>
    <property type="match status" value="1"/>
</dbReference>
<accession>A0A395RRG0</accession>
<sequence length="613" mass="69952">MCFRDNQTPSSHPQPFRSYIDLSQRDPSWGGLLHTLEPPQVRDLPLDGIQEACLLRYFIEDLSPWFDLVDPQRRYQLIVPERARRYPPLLNAILAMSSRHLCRLEKYKTPQGIVYRGQPLPNLTPGSAVEYMLKCISVLKDFHTTQDGEIRELIVTMAVILRHFEELDDHDQETTSEIDFDEGVNFLAILNAVLRNLTADDLSHRRELLNASYWIALRQEVYYSLLKGYPPQIVEPPAEWVDISLANKLVSHTNQVAKWLFSNRSETGWQSLKKQEKYLDEYVTGRFAPILYRPPNKVSGEVFPTMWFASPIALTGMQHMMIAKMILIAESPFLSQEKDVRGAYREAEGKVRALVLEVCGTAVQHPDTQPGLVNATLAIQMYATFIMGIFWIVRKTIVPGLLGTSTAAAYLASQNPVISPLPANDPIWSSRLFRRANPNGNPATQDVVIKRIPLDNIRPELLQKNGDLALEFCRGIWSGWGYDIQRRYLSFKWRGPETEQQLWDPEQLSTSTYDRGTAITDHFEVVEKTATSITVRCGDSPRNQTPRPSDGLFQISATIDKTHEEVELRLKSILFSSEGKVAGNKGPMPGWMTELHQWYARIWAETGSWRLLK</sequence>
<evidence type="ECO:0000313" key="3">
    <source>
        <dbReference type="Proteomes" id="UP000266152"/>
    </source>
</evidence>
<comment type="caution">
    <text evidence="2">The sequence shown here is derived from an EMBL/GenBank/DDBJ whole genome shotgun (WGS) entry which is preliminary data.</text>
</comment>
<reference evidence="2 3" key="1">
    <citation type="journal article" date="2018" name="PLoS Pathog.">
        <title>Evolution of structural diversity of trichothecenes, a family of toxins produced by plant pathogenic and entomopathogenic fungi.</title>
        <authorList>
            <person name="Proctor R.H."/>
            <person name="McCormick S.P."/>
            <person name="Kim H.S."/>
            <person name="Cardoza R.E."/>
            <person name="Stanley A.M."/>
            <person name="Lindo L."/>
            <person name="Kelly A."/>
            <person name="Brown D.W."/>
            <person name="Lee T."/>
            <person name="Vaughan M.M."/>
            <person name="Alexander N.J."/>
            <person name="Busman M."/>
            <person name="Gutierrez S."/>
        </authorList>
    </citation>
    <scope>NUCLEOTIDE SEQUENCE [LARGE SCALE GENOMIC DNA]</scope>
    <source>
        <strain evidence="2 3">NRRL 3299</strain>
    </source>
</reference>
<protein>
    <submittedName>
        <fullName evidence="2">Uncharacterized protein</fullName>
    </submittedName>
</protein>
<dbReference type="GO" id="GO:0005634">
    <property type="term" value="C:nucleus"/>
    <property type="evidence" value="ECO:0007669"/>
    <property type="project" value="TreeGrafter"/>
</dbReference>
<organism evidence="2 3">
    <name type="scientific">Fusarium sporotrichioides</name>
    <dbReference type="NCBI Taxonomy" id="5514"/>
    <lineage>
        <taxon>Eukaryota</taxon>
        <taxon>Fungi</taxon>
        <taxon>Dikarya</taxon>
        <taxon>Ascomycota</taxon>
        <taxon>Pezizomycotina</taxon>
        <taxon>Sordariomycetes</taxon>
        <taxon>Hypocreomycetidae</taxon>
        <taxon>Hypocreales</taxon>
        <taxon>Nectriaceae</taxon>
        <taxon>Fusarium</taxon>
    </lineage>
</organism>
<dbReference type="EMBL" id="PXOF01000143">
    <property type="protein sequence ID" value="RGP62695.1"/>
    <property type="molecule type" value="Genomic_DNA"/>
</dbReference>